<protein>
    <recommendedName>
        <fullName evidence="12">Malectin domain-containing protein</fullName>
    </recommendedName>
</protein>
<gene>
    <name evidence="13" type="ORF">G9C98_001798</name>
</gene>
<evidence type="ECO:0000256" key="2">
    <source>
        <dbReference type="ARBA" id="ARBA00009141"/>
    </source>
</evidence>
<keyword evidence="9" id="KW-0119">Carbohydrate metabolism</keyword>
<evidence type="ECO:0000256" key="6">
    <source>
        <dbReference type="ARBA" id="ARBA00022989"/>
    </source>
</evidence>
<comment type="similarity">
    <text evidence="2">Belongs to the malectin family.</text>
</comment>
<evidence type="ECO:0000256" key="10">
    <source>
        <dbReference type="SAM" id="MobiDB-lite"/>
    </source>
</evidence>
<feature type="region of interest" description="Disordered" evidence="10">
    <location>
        <begin position="182"/>
        <end position="211"/>
    </location>
</feature>
<evidence type="ECO:0000256" key="7">
    <source>
        <dbReference type="ARBA" id="ARBA00023136"/>
    </source>
</evidence>
<keyword evidence="14" id="KW-1185">Reference proteome</keyword>
<name>A0A8J5R6K4_9HYME</name>
<keyword evidence="4" id="KW-0732">Signal</keyword>
<proteinExistence type="inferred from homology"/>
<dbReference type="EMBL" id="JAAOIC020000019">
    <property type="protein sequence ID" value="KAG8040810.1"/>
    <property type="molecule type" value="Genomic_DNA"/>
</dbReference>
<evidence type="ECO:0000313" key="14">
    <source>
        <dbReference type="Proteomes" id="UP000729913"/>
    </source>
</evidence>
<evidence type="ECO:0000256" key="1">
    <source>
        <dbReference type="ARBA" id="ARBA00004115"/>
    </source>
</evidence>
<evidence type="ECO:0000313" key="13">
    <source>
        <dbReference type="EMBL" id="KAG8040810.1"/>
    </source>
</evidence>
<comment type="subcellular location">
    <subcellularLocation>
        <location evidence="1">Endoplasmic reticulum membrane</location>
        <topology evidence="1">Single-pass type I membrane protein</topology>
    </subcellularLocation>
</comment>
<keyword evidence="8" id="KW-0325">Glycoprotein</keyword>
<dbReference type="GO" id="GO:0005789">
    <property type="term" value="C:endoplasmic reticulum membrane"/>
    <property type="evidence" value="ECO:0007669"/>
    <property type="project" value="UniProtKB-SubCell"/>
</dbReference>
<evidence type="ECO:0000256" key="9">
    <source>
        <dbReference type="ARBA" id="ARBA00023277"/>
    </source>
</evidence>
<dbReference type="InterPro" id="IPR021720">
    <property type="entry name" value="Malectin_dom"/>
</dbReference>
<comment type="caution">
    <text evidence="13">The sequence shown here is derived from an EMBL/GenBank/DDBJ whole genome shotgun (WGS) entry which is preliminary data.</text>
</comment>
<accession>A0A8J5R6K4</accession>
<dbReference type="InterPro" id="IPR039155">
    <property type="entry name" value="MLEC"/>
</dbReference>
<keyword evidence="3 11" id="KW-0812">Transmembrane</keyword>
<feature type="transmembrane region" description="Helical" evidence="11">
    <location>
        <begin position="219"/>
        <end position="238"/>
    </location>
</feature>
<dbReference type="OrthoDB" id="10013439at2759"/>
<keyword evidence="7 11" id="KW-0472">Membrane</keyword>
<evidence type="ECO:0000256" key="8">
    <source>
        <dbReference type="ARBA" id="ARBA00023180"/>
    </source>
</evidence>
<evidence type="ECO:0000259" key="12">
    <source>
        <dbReference type="Pfam" id="PF11721"/>
    </source>
</evidence>
<dbReference type="PANTHER" id="PTHR13460">
    <property type="match status" value="1"/>
</dbReference>
<feature type="transmembrane region" description="Helical" evidence="11">
    <location>
        <begin position="12"/>
        <end position="34"/>
    </location>
</feature>
<dbReference type="Proteomes" id="UP000729913">
    <property type="component" value="Unassembled WGS sequence"/>
</dbReference>
<reference evidence="13" key="1">
    <citation type="submission" date="2020-03" db="EMBL/GenBank/DDBJ databases">
        <authorList>
            <person name="Chebbi M.A."/>
            <person name="Drezen J.M."/>
        </authorList>
    </citation>
    <scope>NUCLEOTIDE SEQUENCE</scope>
    <source>
        <tissue evidence="13">Whole body</tissue>
    </source>
</reference>
<evidence type="ECO:0000256" key="4">
    <source>
        <dbReference type="ARBA" id="ARBA00022729"/>
    </source>
</evidence>
<evidence type="ECO:0000256" key="5">
    <source>
        <dbReference type="ARBA" id="ARBA00022824"/>
    </source>
</evidence>
<dbReference type="AlphaFoldDB" id="A0A8J5R6K4"/>
<dbReference type="PANTHER" id="PTHR13460:SF0">
    <property type="entry name" value="MALECTIN"/>
    <property type="match status" value="1"/>
</dbReference>
<feature type="domain" description="Malectin" evidence="12">
    <location>
        <begin position="30"/>
        <end position="162"/>
    </location>
</feature>
<dbReference type="Pfam" id="PF11721">
    <property type="entry name" value="Malectin"/>
    <property type="match status" value="1"/>
</dbReference>
<keyword evidence="5" id="KW-0256">Endoplasmic reticulum</keyword>
<organism evidence="13 14">
    <name type="scientific">Cotesia typhae</name>
    <dbReference type="NCBI Taxonomy" id="2053667"/>
    <lineage>
        <taxon>Eukaryota</taxon>
        <taxon>Metazoa</taxon>
        <taxon>Ecdysozoa</taxon>
        <taxon>Arthropoda</taxon>
        <taxon>Hexapoda</taxon>
        <taxon>Insecta</taxon>
        <taxon>Pterygota</taxon>
        <taxon>Neoptera</taxon>
        <taxon>Endopterygota</taxon>
        <taxon>Hymenoptera</taxon>
        <taxon>Apocrita</taxon>
        <taxon>Ichneumonoidea</taxon>
        <taxon>Braconidae</taxon>
        <taxon>Microgastrinae</taxon>
        <taxon>Cotesia</taxon>
    </lineage>
</organism>
<reference evidence="13" key="2">
    <citation type="submission" date="2021-04" db="EMBL/GenBank/DDBJ databases">
        <title>Genome-wide patterns of bracovirus chromosomal integration into multiple host tissues during parasitism.</title>
        <authorList>
            <person name="Chebbi M.A.C."/>
        </authorList>
    </citation>
    <scope>NUCLEOTIDE SEQUENCE</scope>
    <source>
        <tissue evidence="13">Whole body</tissue>
    </source>
</reference>
<evidence type="ECO:0000256" key="11">
    <source>
        <dbReference type="SAM" id="Phobius"/>
    </source>
</evidence>
<evidence type="ECO:0000256" key="3">
    <source>
        <dbReference type="ARBA" id="ARBA00022692"/>
    </source>
</evidence>
<sequence length="240" mass="27304">MRIQEILNFKYFFLLLMLFEYITQGFGLEVIYAINAGGETFIDSFGIKYMRDPLMGKVGTASDYGKQLIIGRISPADQTLYQTERYHHSTFGYDIPINEDGKYVMILKFCEVYFNSPNMKVFDVVLNGDHTVVTDLDIFEKVGRGVAYNEYIPFTIQKGKLIYNDEESDILDVPKLGPIPPEPEEYHGVQEGEEELPIKARHPSGPRTPDPYSIDDSSIMLPIFVAIGAFIPLLFCLCKL</sequence>
<keyword evidence="6 11" id="KW-1133">Transmembrane helix</keyword>
<dbReference type="GO" id="GO:0030246">
    <property type="term" value="F:carbohydrate binding"/>
    <property type="evidence" value="ECO:0007669"/>
    <property type="project" value="InterPro"/>
</dbReference>